<proteinExistence type="predicted"/>
<evidence type="ECO:0000313" key="1">
    <source>
        <dbReference type="EMBL" id="SOD36466.1"/>
    </source>
</evidence>
<sequence>MSELKVISHAMFNISVEQAEASRVDLEHGEGDFQKYCGQLLDELLENTRSKSFKFRAIEEFVPAHLNVLVNDQNEWDKRTLGIAEKLLSVEIDAQDKIKAMKKKIKKGALLILLLSRDNNFNFVILKIEHSDFFDEIESKIKKGLPLNRQRLQKSCLVSFSNTYDVEEILISDSGASISEYWWKNFLSTVELQSSEVNTKNAFGSIENFLKREVEKHSSVDYWYMRNDIIAYFRNNEQFAYDELVEKVRSHKPESPAIDERFDQIIEKFKALPDHKNSKFDRQFQLEPNVIRARIKKTIALSDNIELRINGEVADFRKKIVPESDALGKYLKIYSDTGYEEFSAGKEDNV</sequence>
<evidence type="ECO:0008006" key="3">
    <source>
        <dbReference type="Google" id="ProtNLM"/>
    </source>
</evidence>
<accession>A0A286BQN7</accession>
<dbReference type="EMBL" id="OCMY01000001">
    <property type="protein sequence ID" value="SOD36466.1"/>
    <property type="molecule type" value="Genomic_DNA"/>
</dbReference>
<name>A0A286BQN7_9GAMM</name>
<dbReference type="RefSeq" id="WP_176519128.1">
    <property type="nucleotide sequence ID" value="NZ_OCMY01000001.1"/>
</dbReference>
<organism evidence="1 2">
    <name type="scientific">Candidatus Pantoea floridensis</name>
    <dbReference type="NCBI Taxonomy" id="1938870"/>
    <lineage>
        <taxon>Bacteria</taxon>
        <taxon>Pseudomonadati</taxon>
        <taxon>Pseudomonadota</taxon>
        <taxon>Gammaproteobacteria</taxon>
        <taxon>Enterobacterales</taxon>
        <taxon>Erwiniaceae</taxon>
        <taxon>Pantoea</taxon>
    </lineage>
</organism>
<gene>
    <name evidence="1" type="ORF">SAMN06273570_0801</name>
</gene>
<dbReference type="Proteomes" id="UP000219271">
    <property type="component" value="Unassembled WGS sequence"/>
</dbReference>
<evidence type="ECO:0000313" key="2">
    <source>
        <dbReference type="Proteomes" id="UP000219271"/>
    </source>
</evidence>
<keyword evidence="2" id="KW-1185">Reference proteome</keyword>
<dbReference type="AlphaFoldDB" id="A0A286BQN7"/>
<protein>
    <recommendedName>
        <fullName evidence="3">Nucleoid-associated protein</fullName>
    </recommendedName>
</protein>
<reference evidence="2" key="1">
    <citation type="submission" date="2017-09" db="EMBL/GenBank/DDBJ databases">
        <authorList>
            <person name="Varghese N."/>
            <person name="Submissions S."/>
        </authorList>
    </citation>
    <scope>NUCLEOTIDE SEQUENCE [LARGE SCALE GENOMIC DNA]</scope>
    <source>
        <strain evidence="2">JKS000234</strain>
    </source>
</reference>